<dbReference type="EMBL" id="CP019454">
    <property type="protein sequence ID" value="AUW93773.1"/>
    <property type="molecule type" value="Genomic_DNA"/>
</dbReference>
<name>A0ABM6RQZ2_9FIRM</name>
<protein>
    <submittedName>
        <fullName evidence="1">Uncharacterized protein</fullName>
    </submittedName>
</protein>
<keyword evidence="2" id="KW-1185">Reference proteome</keyword>
<reference evidence="1 2" key="1">
    <citation type="journal article" date="2019" name="Sci. Rep.">
        <title>Sulfobacillus thermotolerans: new insights into resistance and metabolic capacities of acidophilic chemolithotrophs.</title>
        <authorList>
            <person name="Panyushkina A.E."/>
            <person name="Babenko V.V."/>
            <person name="Nikitina A.S."/>
            <person name="Selezneva O.V."/>
            <person name="Tsaplina I.A."/>
            <person name="Letarova M.A."/>
            <person name="Kostryukova E.S."/>
            <person name="Letarov A.V."/>
        </authorList>
    </citation>
    <scope>NUCLEOTIDE SEQUENCE [LARGE SCALE GENOMIC DNA]</scope>
    <source>
        <strain evidence="1 2">Kr1</strain>
    </source>
</reference>
<dbReference type="Proteomes" id="UP000325292">
    <property type="component" value="Chromosome"/>
</dbReference>
<gene>
    <name evidence="1" type="ORF">BXT84_07305</name>
</gene>
<proteinExistence type="predicted"/>
<evidence type="ECO:0000313" key="1">
    <source>
        <dbReference type="EMBL" id="AUW93773.1"/>
    </source>
</evidence>
<evidence type="ECO:0000313" key="2">
    <source>
        <dbReference type="Proteomes" id="UP000325292"/>
    </source>
</evidence>
<sequence>MFWIKDDTWRHEPMTNLPLLVEWHQQSVALMAESHLQFPEISRYFAHHGAMLFLVVGEAPRADYRSGLWREVQQNQVVALTWWPHPGLLVPCEMDPTTTGFIPAVSSHVQWEWSQVFEVRERYPLWQRRRPDLYRTHWWIAP</sequence>
<accession>A0ABM6RQZ2</accession>
<organism evidence="1 2">
    <name type="scientific">Sulfobacillus thermotolerans</name>
    <dbReference type="NCBI Taxonomy" id="338644"/>
    <lineage>
        <taxon>Bacteria</taxon>
        <taxon>Bacillati</taxon>
        <taxon>Bacillota</taxon>
        <taxon>Clostridia</taxon>
        <taxon>Eubacteriales</taxon>
        <taxon>Clostridiales Family XVII. Incertae Sedis</taxon>
        <taxon>Sulfobacillus</taxon>
    </lineage>
</organism>